<sequence length="44" mass="5091">MNNKISEQKSIAGLKANAAAFLVNLSFYINWWISHSNFCINFRK</sequence>
<keyword evidence="1" id="KW-0812">Transmembrane</keyword>
<keyword evidence="1" id="KW-0472">Membrane</keyword>
<gene>
    <name evidence="2" type="ORF">JMUB5056_1623</name>
</gene>
<evidence type="ECO:0000313" key="2">
    <source>
        <dbReference type="EMBL" id="BBM60029.1"/>
    </source>
</evidence>
<dbReference type="Proteomes" id="UP000321561">
    <property type="component" value="Chromosome"/>
</dbReference>
<dbReference type="KEGG" id="lhg:JMUB5056_1623"/>
<organism evidence="2 3">
    <name type="scientific">Leptotrichia hongkongensis</name>
    <dbReference type="NCBI Taxonomy" id="554406"/>
    <lineage>
        <taxon>Bacteria</taxon>
        <taxon>Fusobacteriati</taxon>
        <taxon>Fusobacteriota</taxon>
        <taxon>Fusobacteriia</taxon>
        <taxon>Fusobacteriales</taxon>
        <taxon>Leptotrichiaceae</taxon>
        <taxon>Leptotrichia</taxon>
    </lineage>
</organism>
<accession>A0A510L9L9</accession>
<keyword evidence="1" id="KW-1133">Transmembrane helix</keyword>
<proteinExistence type="predicted"/>
<dbReference type="AlphaFoldDB" id="A0A510L9L9"/>
<feature type="transmembrane region" description="Helical" evidence="1">
    <location>
        <begin position="12"/>
        <end position="33"/>
    </location>
</feature>
<protein>
    <submittedName>
        <fullName evidence="2">Uncharacterized protein</fullName>
    </submittedName>
</protein>
<reference evidence="2 3" key="1">
    <citation type="submission" date="2019-07" db="EMBL/GenBank/DDBJ databases">
        <title>Complete Genome Sequence of Leptotrichia hongkongensis Strain JMUB5056.</title>
        <authorList>
            <person name="Watanabe S."/>
            <person name="Cui L."/>
        </authorList>
    </citation>
    <scope>NUCLEOTIDE SEQUENCE [LARGE SCALE GENOMIC DNA]</scope>
    <source>
        <strain evidence="2 3">JMUB5056</strain>
    </source>
</reference>
<name>A0A510L9L9_9FUSO</name>
<evidence type="ECO:0000256" key="1">
    <source>
        <dbReference type="SAM" id="Phobius"/>
    </source>
</evidence>
<dbReference type="RefSeq" id="WP_269472152.1">
    <property type="nucleotide sequence ID" value="NZ_AP019846.1"/>
</dbReference>
<evidence type="ECO:0000313" key="3">
    <source>
        <dbReference type="Proteomes" id="UP000321561"/>
    </source>
</evidence>
<dbReference type="EMBL" id="AP019846">
    <property type="protein sequence ID" value="BBM60029.1"/>
    <property type="molecule type" value="Genomic_DNA"/>
</dbReference>